<dbReference type="Proteomes" id="UP000623509">
    <property type="component" value="Unassembled WGS sequence"/>
</dbReference>
<evidence type="ECO:0000313" key="11">
    <source>
        <dbReference type="Proteomes" id="UP000216107"/>
    </source>
</evidence>
<keyword evidence="6" id="KW-0456">Lyase</keyword>
<dbReference type="PANTHER" id="PTHR42844">
    <property type="entry name" value="DIHYDRONEOPTERIN ALDOLASE 1-RELATED"/>
    <property type="match status" value="1"/>
</dbReference>
<proteinExistence type="inferred from homology"/>
<evidence type="ECO:0000259" key="8">
    <source>
        <dbReference type="SMART" id="SM00905"/>
    </source>
</evidence>
<dbReference type="Gene3D" id="3.30.1130.10">
    <property type="match status" value="1"/>
</dbReference>
<evidence type="ECO:0000256" key="7">
    <source>
        <dbReference type="ARBA" id="ARBA00032903"/>
    </source>
</evidence>
<evidence type="ECO:0000256" key="2">
    <source>
        <dbReference type="ARBA" id="ARBA00005013"/>
    </source>
</evidence>
<evidence type="ECO:0000313" key="10">
    <source>
        <dbReference type="EMBL" id="PAS94784.1"/>
    </source>
</evidence>
<dbReference type="SUPFAM" id="SSF55620">
    <property type="entry name" value="Tetrahydrobiopterin biosynthesis enzymes-like"/>
    <property type="match status" value="1"/>
</dbReference>
<gene>
    <name evidence="9" type="ORF">BGI27_03860</name>
    <name evidence="10" type="ORF">CGU29_02445</name>
</gene>
<evidence type="ECO:0000256" key="3">
    <source>
        <dbReference type="ARBA" id="ARBA00005708"/>
    </source>
</evidence>
<dbReference type="Proteomes" id="UP000216107">
    <property type="component" value="Unassembled WGS sequence"/>
</dbReference>
<evidence type="ECO:0000256" key="4">
    <source>
        <dbReference type="ARBA" id="ARBA00013043"/>
    </source>
</evidence>
<protein>
    <recommendedName>
        <fullName evidence="4">dihydroneopterin aldolase</fullName>
        <ecNumber evidence="4">4.1.2.25</ecNumber>
    </recommendedName>
    <alternativeName>
        <fullName evidence="7">7,8-dihydroneopterin aldolase</fullName>
    </alternativeName>
</protein>
<organism evidence="10 11">
    <name type="scientific">Candidatus Dactylopiibacterium carminicum</name>
    <dbReference type="NCBI Taxonomy" id="857335"/>
    <lineage>
        <taxon>Bacteria</taxon>
        <taxon>Pseudomonadati</taxon>
        <taxon>Pseudomonadota</taxon>
        <taxon>Betaproteobacteria</taxon>
        <taxon>Rhodocyclales</taxon>
        <taxon>Rhodocyclaceae</taxon>
        <taxon>Candidatus Dactylopiibacterium</taxon>
    </lineage>
</organism>
<evidence type="ECO:0000313" key="9">
    <source>
        <dbReference type="EMBL" id="KAF7600197.1"/>
    </source>
</evidence>
<dbReference type="OrthoDB" id="8774845at2"/>
<comment type="similarity">
    <text evidence="3">Belongs to the DHNA family.</text>
</comment>
<dbReference type="InterPro" id="IPR006157">
    <property type="entry name" value="FolB_dom"/>
</dbReference>
<comment type="caution">
    <text evidence="10">The sequence shown here is derived from an EMBL/GenBank/DDBJ whole genome shotgun (WGS) entry which is preliminary data.</text>
</comment>
<dbReference type="GO" id="GO:0004150">
    <property type="term" value="F:dihydroneopterin aldolase activity"/>
    <property type="evidence" value="ECO:0007669"/>
    <property type="project" value="UniProtKB-EC"/>
</dbReference>
<keyword evidence="5" id="KW-0289">Folate biosynthesis</keyword>
<dbReference type="PANTHER" id="PTHR42844:SF1">
    <property type="entry name" value="DIHYDRONEOPTERIN ALDOLASE 1-RELATED"/>
    <property type="match status" value="1"/>
</dbReference>
<comment type="pathway">
    <text evidence="2">Cofactor biosynthesis; tetrahydrofolate biosynthesis; 2-amino-4-hydroxy-6-hydroxymethyl-7,8-dihydropteridine diphosphate from 7,8-dihydroneopterin triphosphate: step 3/4.</text>
</comment>
<dbReference type="EMBL" id="MDUX01000008">
    <property type="protein sequence ID" value="KAF7600197.1"/>
    <property type="molecule type" value="Genomic_DNA"/>
</dbReference>
<comment type="catalytic activity">
    <reaction evidence="1">
        <text>7,8-dihydroneopterin = 6-hydroxymethyl-7,8-dihydropterin + glycolaldehyde</text>
        <dbReference type="Rhea" id="RHEA:10540"/>
        <dbReference type="ChEBI" id="CHEBI:17001"/>
        <dbReference type="ChEBI" id="CHEBI:17071"/>
        <dbReference type="ChEBI" id="CHEBI:44841"/>
        <dbReference type="EC" id="4.1.2.25"/>
    </reaction>
</comment>
<evidence type="ECO:0000256" key="6">
    <source>
        <dbReference type="ARBA" id="ARBA00023239"/>
    </source>
</evidence>
<dbReference type="GO" id="GO:0046656">
    <property type="term" value="P:folic acid biosynthetic process"/>
    <property type="evidence" value="ECO:0007669"/>
    <property type="project" value="UniProtKB-KW"/>
</dbReference>
<dbReference type="EC" id="4.1.2.25" evidence="4"/>
<dbReference type="InterPro" id="IPR006156">
    <property type="entry name" value="Dihydroneopterin_aldolase"/>
</dbReference>
<dbReference type="Pfam" id="PF02152">
    <property type="entry name" value="FolB"/>
    <property type="match status" value="1"/>
</dbReference>
<name>A0A272EXD5_9RHOO</name>
<dbReference type="NCBIfam" id="TIGR00526">
    <property type="entry name" value="folB_dom"/>
    <property type="match status" value="1"/>
</dbReference>
<evidence type="ECO:0000256" key="5">
    <source>
        <dbReference type="ARBA" id="ARBA00022909"/>
    </source>
</evidence>
<keyword evidence="12" id="KW-1185">Reference proteome</keyword>
<reference evidence="9 12" key="1">
    <citation type="submission" date="2016-08" db="EMBL/GenBank/DDBJ databases">
        <title>Candidatus Dactylopiibacterium carminicum genome sequence.</title>
        <authorList>
            <person name="Ramirez-Puebla S.T."/>
            <person name="Ormeno-Orrillo E."/>
            <person name="Vera-Ponce De Leon A."/>
            <person name="Luis L."/>
            <person name="Sanchez-Flores A."/>
            <person name="Monica R."/>
            <person name="Martinez-Romero E."/>
        </authorList>
    </citation>
    <scope>NUCLEOTIDE SEQUENCE [LARGE SCALE GENOMIC DNA]</scope>
    <source>
        <strain evidence="9">END1</strain>
    </source>
</reference>
<dbReference type="EMBL" id="NMRN01000004">
    <property type="protein sequence ID" value="PAS94784.1"/>
    <property type="molecule type" value="Genomic_DNA"/>
</dbReference>
<dbReference type="GO" id="GO:0005737">
    <property type="term" value="C:cytoplasm"/>
    <property type="evidence" value="ECO:0007669"/>
    <property type="project" value="TreeGrafter"/>
</dbReference>
<dbReference type="AlphaFoldDB" id="A0A272EXD5"/>
<evidence type="ECO:0000256" key="1">
    <source>
        <dbReference type="ARBA" id="ARBA00001353"/>
    </source>
</evidence>
<sequence length="132" mass="14734">MFYLGASDLEFLNRRIHIREFSLPVSIGFYEAEKLRPQRVLIDVDLLLAPLRGAMPDDVRATVNYDLIHQAIPPLVAGRHFDLQETLCHEILSLCAGLKGVTGARVWVRKPDIYADCESAGYSAEIVVPDAV</sequence>
<reference evidence="10 11" key="2">
    <citation type="submission" date="2017-07" db="EMBL/GenBank/DDBJ databases">
        <title>Candidatus Dactylopiibacterium carminicum, a nitrogen-fixing symbiont of the cochineal insect Dactylopius coccus and Dactylopius opuntiae (Hemiptera: Coccoidea: Dactylopiidae).</title>
        <authorList>
            <person name="Vera A."/>
        </authorList>
    </citation>
    <scope>NUCLEOTIDE SEQUENCE [LARGE SCALE GENOMIC DNA]</scope>
    <source>
        <strain evidence="10 11">NFDCM</strain>
    </source>
</reference>
<dbReference type="InterPro" id="IPR043133">
    <property type="entry name" value="GTP-CH-I_C/QueF"/>
</dbReference>
<evidence type="ECO:0000313" key="12">
    <source>
        <dbReference type="Proteomes" id="UP000623509"/>
    </source>
</evidence>
<feature type="domain" description="Dihydroneopterin aldolase/epimerase" evidence="8">
    <location>
        <begin position="16"/>
        <end position="126"/>
    </location>
</feature>
<accession>A0A272EXD5</accession>
<dbReference type="SMART" id="SM00905">
    <property type="entry name" value="FolB"/>
    <property type="match status" value="1"/>
</dbReference>